<dbReference type="PhylomeDB" id="A9A6Y6"/>
<reference evidence="3" key="1">
    <citation type="submission" date="2007-10" db="EMBL/GenBank/DDBJ databases">
        <title>Complete sequence of Methanococcus maripaludis C6.</title>
        <authorList>
            <consortium name="US DOE Joint Genome Institute"/>
            <person name="Copeland A."/>
            <person name="Lucas S."/>
            <person name="Lapidus A."/>
            <person name="Barry K."/>
            <person name="Glavina del Rio T."/>
            <person name="Dalin E."/>
            <person name="Tice H."/>
            <person name="Pitluck S."/>
            <person name="Clum A."/>
            <person name="Schmutz J."/>
            <person name="Larimer F."/>
            <person name="Land M."/>
            <person name="Hauser L."/>
            <person name="Kyrpides N."/>
            <person name="Mikhailova N."/>
            <person name="Sieprawska-Lupa M."/>
            <person name="Whitman W.B."/>
            <person name="Richardson P."/>
        </authorList>
    </citation>
    <scope>NUCLEOTIDE SEQUENCE [LARGE SCALE GENOMIC DNA]</scope>
    <source>
        <strain evidence="3">C6</strain>
    </source>
</reference>
<evidence type="ECO:0000256" key="1">
    <source>
        <dbReference type="SAM" id="Phobius"/>
    </source>
</evidence>
<dbReference type="EMBL" id="CP000867">
    <property type="protein sequence ID" value="ABX01414.1"/>
    <property type="molecule type" value="Genomic_DNA"/>
</dbReference>
<keyword evidence="1" id="KW-1133">Transmembrane helix</keyword>
<evidence type="ECO:0000313" key="3">
    <source>
        <dbReference type="EMBL" id="ABX01414.1"/>
    </source>
</evidence>
<dbReference type="eggNOG" id="arCOG03442">
    <property type="taxonomic scope" value="Archaea"/>
</dbReference>
<keyword evidence="1" id="KW-0472">Membrane</keyword>
<dbReference type="STRING" id="444158.MmarC6_0597"/>
<keyword evidence="1" id="KW-0812">Transmembrane</keyword>
<dbReference type="AlphaFoldDB" id="A9A6Y6"/>
<feature type="transmembrane region" description="Helical" evidence="1">
    <location>
        <begin position="14"/>
        <end position="35"/>
    </location>
</feature>
<accession>A9A6Y6</accession>
<protein>
    <recommendedName>
        <fullName evidence="2">DUF7982 domain-containing protein</fullName>
    </recommendedName>
</protein>
<evidence type="ECO:0000259" key="2">
    <source>
        <dbReference type="Pfam" id="PF25939"/>
    </source>
</evidence>
<sequence length="231" mass="26044">MSTGILYHGISNSIISFINLGIAGLFIFIILNTLIPPKMMDYSVHEAITSSNTEFLKKIFENLKLNGNPVYVPPYENLENGGIFIPSHEKFSLNLSAFDENLIFITNQNASKEMGVLISPPVGLGILKKFEENIGSSILNLDLNSVFSLIQSTLSSADLVEEIDFDEKDEKLFVKIYKNKEISNFEKLYYLSPVISSVFLAVSKSKDVPIFIEEFSEFEDYLEFVLVELNE</sequence>
<dbReference type="Pfam" id="PF25939">
    <property type="entry name" value="DUF7982"/>
    <property type="match status" value="1"/>
</dbReference>
<name>A9A6Y6_METM6</name>
<proteinExistence type="predicted"/>
<dbReference type="InterPro" id="IPR058288">
    <property type="entry name" value="DUF7982"/>
</dbReference>
<gene>
    <name evidence="3" type="ordered locus">MmarC6_0597</name>
</gene>
<dbReference type="KEGG" id="mmx:MmarC6_0597"/>
<organism evidence="3">
    <name type="scientific">Methanococcus maripaludis (strain C6 / ATCC BAA-1332)</name>
    <dbReference type="NCBI Taxonomy" id="444158"/>
    <lineage>
        <taxon>Archaea</taxon>
        <taxon>Methanobacteriati</taxon>
        <taxon>Methanobacteriota</taxon>
        <taxon>Methanomada group</taxon>
        <taxon>Methanococci</taxon>
        <taxon>Methanococcales</taxon>
        <taxon>Methanococcaceae</taxon>
        <taxon>Methanococcus</taxon>
    </lineage>
</organism>
<dbReference type="HOGENOM" id="CLU_097795_0_0_2"/>
<feature type="domain" description="DUF7982" evidence="2">
    <location>
        <begin position="18"/>
        <end position="177"/>
    </location>
</feature>